<evidence type="ECO:0000256" key="3">
    <source>
        <dbReference type="ARBA" id="ARBA00022898"/>
    </source>
</evidence>
<comment type="function">
    <text evidence="4 6">Catalyzes the cleavage of L-kynurenine (L-Kyn) and L-3-hydroxykynurenine (L-3OHKyn) into anthranilic acid (AA) and 3-hydroxyanthranilic acid (3-OHAA), respectively.</text>
</comment>
<accession>A0ABQ3XUY5</accession>
<feature type="binding site" evidence="4">
    <location>
        <position position="95"/>
    </location>
    <ligand>
        <name>pyridoxal 5'-phosphate</name>
        <dbReference type="ChEBI" id="CHEBI:597326"/>
    </ligand>
</feature>
<dbReference type="PANTHER" id="PTHR14084">
    <property type="entry name" value="KYNURENINASE"/>
    <property type="match status" value="1"/>
</dbReference>
<dbReference type="InterPro" id="IPR010111">
    <property type="entry name" value="Kynureninase"/>
</dbReference>
<comment type="cofactor">
    <cofactor evidence="4 6">
        <name>pyridoxal 5'-phosphate</name>
        <dbReference type="ChEBI" id="CHEBI:597326"/>
    </cofactor>
</comment>
<feature type="binding site" evidence="4">
    <location>
        <position position="224"/>
    </location>
    <ligand>
        <name>pyridoxal 5'-phosphate</name>
        <dbReference type="ChEBI" id="CHEBI:597326"/>
    </ligand>
</feature>
<dbReference type="Pfam" id="PF01041">
    <property type="entry name" value="DegT_DnrJ_EryC1"/>
    <property type="match status" value="1"/>
</dbReference>
<evidence type="ECO:0000256" key="4">
    <source>
        <dbReference type="HAMAP-Rule" id="MF_01970"/>
    </source>
</evidence>
<feature type="binding site" evidence="4">
    <location>
        <position position="199"/>
    </location>
    <ligand>
        <name>pyridoxal 5'-phosphate</name>
        <dbReference type="ChEBI" id="CHEBI:597326"/>
    </ligand>
</feature>
<keyword evidence="3 4" id="KW-0663">Pyridoxal phosphate</keyword>
<feature type="binding site" evidence="4">
    <location>
        <position position="280"/>
    </location>
    <ligand>
        <name>pyridoxal 5'-phosphate</name>
        <dbReference type="ChEBI" id="CHEBI:597326"/>
    </ligand>
</feature>
<comment type="similarity">
    <text evidence="7">Belongs to the DegT/DnrJ/EryC1 family.</text>
</comment>
<keyword evidence="2 4" id="KW-0378">Hydrolase</keyword>
<dbReference type="Gene3D" id="3.90.1150.10">
    <property type="entry name" value="Aspartate Aminotransferase, domain 1"/>
    <property type="match status" value="1"/>
</dbReference>
<dbReference type="PANTHER" id="PTHR14084:SF0">
    <property type="entry name" value="KYNURENINASE"/>
    <property type="match status" value="1"/>
</dbReference>
<comment type="catalytic activity">
    <reaction evidence="4 6">
        <text>L-kynurenine + H2O = anthranilate + L-alanine + H(+)</text>
        <dbReference type="Rhea" id="RHEA:16813"/>
        <dbReference type="ChEBI" id="CHEBI:15377"/>
        <dbReference type="ChEBI" id="CHEBI:15378"/>
        <dbReference type="ChEBI" id="CHEBI:16567"/>
        <dbReference type="ChEBI" id="CHEBI:57959"/>
        <dbReference type="ChEBI" id="CHEBI:57972"/>
        <dbReference type="EC" id="3.7.1.3"/>
    </reaction>
</comment>
<dbReference type="RefSeq" id="WP_203759543.1">
    <property type="nucleotide sequence ID" value="NZ_BAAABO010000004.1"/>
</dbReference>
<dbReference type="SUPFAM" id="SSF53383">
    <property type="entry name" value="PLP-dependent transferases"/>
    <property type="match status" value="1"/>
</dbReference>
<feature type="binding site" evidence="4">
    <location>
        <position position="94"/>
    </location>
    <ligand>
        <name>pyridoxal 5'-phosphate</name>
        <dbReference type="ChEBI" id="CHEBI:597326"/>
    </ligand>
</feature>
<feature type="binding site" evidence="4">
    <location>
        <position position="202"/>
    </location>
    <ligand>
        <name>pyridoxal 5'-phosphate</name>
        <dbReference type="ChEBI" id="CHEBI:597326"/>
    </ligand>
</feature>
<organism evidence="8 9">
    <name type="scientific">Paractinoplanes deccanensis</name>
    <dbReference type="NCBI Taxonomy" id="113561"/>
    <lineage>
        <taxon>Bacteria</taxon>
        <taxon>Bacillati</taxon>
        <taxon>Actinomycetota</taxon>
        <taxon>Actinomycetes</taxon>
        <taxon>Micromonosporales</taxon>
        <taxon>Micromonosporaceae</taxon>
        <taxon>Paractinoplanes</taxon>
    </lineage>
</organism>
<evidence type="ECO:0000256" key="2">
    <source>
        <dbReference type="ARBA" id="ARBA00022801"/>
    </source>
</evidence>
<comment type="pathway">
    <text evidence="4 6">Cofactor biosynthesis; NAD(+) biosynthesis; quinolinate from L-kynurenine: step 2/3.</text>
</comment>
<comment type="pathway">
    <text evidence="4 6">Amino-acid degradation; L-kynurenine degradation; L-alanine and anthranilate from L-kynurenine: step 1/1.</text>
</comment>
<dbReference type="HAMAP" id="MF_01970">
    <property type="entry name" value="Kynureninase"/>
    <property type="match status" value="1"/>
</dbReference>
<dbReference type="EC" id="3.7.1.3" evidence="4 5"/>
<name>A0ABQ3XUY5_9ACTN</name>
<keyword evidence="9" id="KW-1185">Reference proteome</keyword>
<dbReference type="PIRSF" id="PIRSF038800">
    <property type="entry name" value="KYNU"/>
    <property type="match status" value="1"/>
</dbReference>
<feature type="binding site" evidence="4">
    <location>
        <position position="254"/>
    </location>
    <ligand>
        <name>pyridoxal 5'-phosphate</name>
        <dbReference type="ChEBI" id="CHEBI:597326"/>
    </ligand>
</feature>
<evidence type="ECO:0000313" key="8">
    <source>
        <dbReference type="EMBL" id="GID71559.1"/>
    </source>
</evidence>
<comment type="caution">
    <text evidence="8">The sequence shown here is derived from an EMBL/GenBank/DDBJ whole genome shotgun (WGS) entry which is preliminary data.</text>
</comment>
<dbReference type="NCBIfam" id="TIGR01814">
    <property type="entry name" value="kynureninase"/>
    <property type="match status" value="1"/>
</dbReference>
<comment type="similarity">
    <text evidence="4 6">Belongs to the kynureninase family.</text>
</comment>
<proteinExistence type="inferred from homology"/>
<feature type="binding site" evidence="4">
    <location>
        <begin position="122"/>
        <end position="125"/>
    </location>
    <ligand>
        <name>pyridoxal 5'-phosphate</name>
        <dbReference type="ChEBI" id="CHEBI:597326"/>
    </ligand>
</feature>
<comment type="subunit">
    <text evidence="4 6">Homodimer.</text>
</comment>
<dbReference type="InterPro" id="IPR015422">
    <property type="entry name" value="PyrdxlP-dep_Trfase_small"/>
</dbReference>
<evidence type="ECO:0000256" key="7">
    <source>
        <dbReference type="RuleBase" id="RU004508"/>
    </source>
</evidence>
<reference evidence="8 9" key="1">
    <citation type="submission" date="2021-01" db="EMBL/GenBank/DDBJ databases">
        <title>Whole genome shotgun sequence of Actinoplanes deccanensis NBRC 13994.</title>
        <authorList>
            <person name="Komaki H."/>
            <person name="Tamura T."/>
        </authorList>
    </citation>
    <scope>NUCLEOTIDE SEQUENCE [LARGE SCALE GENOMIC DNA]</scope>
    <source>
        <strain evidence="8 9">NBRC 13994</strain>
    </source>
</reference>
<dbReference type="Gene3D" id="3.40.640.10">
    <property type="entry name" value="Type I PLP-dependent aspartate aminotransferase-like (Major domain)"/>
    <property type="match status" value="1"/>
</dbReference>
<evidence type="ECO:0000313" key="9">
    <source>
        <dbReference type="Proteomes" id="UP000609879"/>
    </source>
</evidence>
<feature type="modified residue" description="N6-(pyridoxal phosphate)lysine" evidence="4">
    <location>
        <position position="225"/>
    </location>
</feature>
<sequence length="397" mass="43083">MTDPLALDAADPLAPFRDRFVETGAVSYLDGNSLGRPLKATADLMDDFIRTQWAGRLIQGWTDGWLEWPLTLGDRLGAIALGAAAGQVVVADSTTVLIYKLARAAVDARPGRRRVVLDTDNFPTDRYVLEGIAAERGLELVWIETDPTEGIHPEQVAEAVDERTALVLFSHVAYRSGWLADVAEINRVAHEAGALTMWDLCHSAGSVPVELDAWGVDLAVGCTYKYLNGGPGAPAFAYLRGGLQNELRQPIQGWMGHRASFEMGPGYEPAKGARALLSGTPPILAMVPLHANLDVLAEAGIERVRAKSLSLTSYVLELADEWLVPEGVEVVSPRAPERRGGHITLRRPGFEQLLEPLWNSGVIPDYRRPDGLRIGPAPLSTSFAEVHRGLAVLRTLL</sequence>
<evidence type="ECO:0000256" key="6">
    <source>
        <dbReference type="PIRNR" id="PIRNR038800"/>
    </source>
</evidence>
<evidence type="ECO:0000256" key="1">
    <source>
        <dbReference type="ARBA" id="ARBA00022642"/>
    </source>
</evidence>
<gene>
    <name evidence="4" type="primary">kynU</name>
    <name evidence="8" type="ORF">Ade02nite_02000</name>
</gene>
<keyword evidence="1 4" id="KW-0662">Pyridine nucleotide biosynthesis</keyword>
<protein>
    <recommendedName>
        <fullName evidence="4 5">Kynureninase</fullName>
        <ecNumber evidence="4 5">3.7.1.3</ecNumber>
    </recommendedName>
    <alternativeName>
        <fullName evidence="4">L-kynurenine hydrolase</fullName>
    </alternativeName>
</protein>
<dbReference type="EMBL" id="BOMI01000002">
    <property type="protein sequence ID" value="GID71559.1"/>
    <property type="molecule type" value="Genomic_DNA"/>
</dbReference>
<dbReference type="InterPro" id="IPR015424">
    <property type="entry name" value="PyrdxlP-dep_Trfase"/>
</dbReference>
<comment type="catalytic activity">
    <reaction evidence="6">
        <text>3-hydroxy-L-kynurenine + H2O = 3-hydroxyanthranilate + L-alanine + H(+)</text>
        <dbReference type="Rhea" id="RHEA:25143"/>
        <dbReference type="ChEBI" id="CHEBI:15377"/>
        <dbReference type="ChEBI" id="CHEBI:15378"/>
        <dbReference type="ChEBI" id="CHEBI:36559"/>
        <dbReference type="ChEBI" id="CHEBI:57972"/>
        <dbReference type="ChEBI" id="CHEBI:58125"/>
        <dbReference type="EC" id="3.7.1.3"/>
    </reaction>
</comment>
<dbReference type="InterPro" id="IPR015421">
    <property type="entry name" value="PyrdxlP-dep_Trfase_major"/>
</dbReference>
<dbReference type="Proteomes" id="UP000609879">
    <property type="component" value="Unassembled WGS sequence"/>
</dbReference>
<dbReference type="InterPro" id="IPR000653">
    <property type="entry name" value="DegT/StrS_aminotransferase"/>
</dbReference>
<evidence type="ECO:0000256" key="5">
    <source>
        <dbReference type="NCBIfam" id="TIGR01814"/>
    </source>
</evidence>
<comment type="caution">
    <text evidence="4">Lacks conserved residue(s) required for the propagation of feature annotation.</text>
</comment>
<dbReference type="Pfam" id="PF22580">
    <property type="entry name" value="KYNU_C"/>
    <property type="match status" value="1"/>
</dbReference>